<keyword evidence="1" id="KW-0694">RNA-binding</keyword>
<feature type="compositionally biased region" description="Basic and acidic residues" evidence="2">
    <location>
        <begin position="293"/>
        <end position="334"/>
    </location>
</feature>
<feature type="region of interest" description="Disordered" evidence="2">
    <location>
        <begin position="457"/>
        <end position="483"/>
    </location>
</feature>
<evidence type="ECO:0008006" key="7">
    <source>
        <dbReference type="Google" id="ProtNLM"/>
    </source>
</evidence>
<dbReference type="InterPro" id="IPR052768">
    <property type="entry name" value="RBM25"/>
</dbReference>
<evidence type="ECO:0000259" key="4">
    <source>
        <dbReference type="PROSITE" id="PS51025"/>
    </source>
</evidence>
<proteinExistence type="predicted"/>
<evidence type="ECO:0000256" key="2">
    <source>
        <dbReference type="SAM" id="MobiDB-lite"/>
    </source>
</evidence>
<dbReference type="PANTHER" id="PTHR18806:SF4">
    <property type="entry name" value="RNA-BINDING PROTEIN 25"/>
    <property type="match status" value="1"/>
</dbReference>
<dbReference type="Proteomes" id="UP000054485">
    <property type="component" value="Unassembled WGS sequence"/>
</dbReference>
<name>A0A0D0B311_9AGAM</name>
<dbReference type="OrthoDB" id="6275295at2759"/>
<keyword evidence="6" id="KW-1185">Reference proteome</keyword>
<organism evidence="5 6">
    <name type="scientific">Suillus luteus UH-Slu-Lm8-n1</name>
    <dbReference type="NCBI Taxonomy" id="930992"/>
    <lineage>
        <taxon>Eukaryota</taxon>
        <taxon>Fungi</taxon>
        <taxon>Dikarya</taxon>
        <taxon>Basidiomycota</taxon>
        <taxon>Agaricomycotina</taxon>
        <taxon>Agaricomycetes</taxon>
        <taxon>Agaricomycetidae</taxon>
        <taxon>Boletales</taxon>
        <taxon>Suillineae</taxon>
        <taxon>Suillaceae</taxon>
        <taxon>Suillus</taxon>
    </lineage>
</organism>
<dbReference type="InterPro" id="IPR000504">
    <property type="entry name" value="RRM_dom"/>
</dbReference>
<feature type="domain" description="RRM" evidence="3">
    <location>
        <begin position="48"/>
        <end position="132"/>
    </location>
</feature>
<feature type="compositionally biased region" description="Basic and acidic residues" evidence="2">
    <location>
        <begin position="223"/>
        <end position="232"/>
    </location>
</feature>
<dbReference type="InterPro" id="IPR034268">
    <property type="entry name" value="RBM25_RRM"/>
</dbReference>
<gene>
    <name evidence="5" type="ORF">CY34DRAFT_86496</name>
</gene>
<reference evidence="6" key="2">
    <citation type="submission" date="2015-01" db="EMBL/GenBank/DDBJ databases">
        <title>Evolutionary Origins and Diversification of the Mycorrhizal Mutualists.</title>
        <authorList>
            <consortium name="DOE Joint Genome Institute"/>
            <consortium name="Mycorrhizal Genomics Consortium"/>
            <person name="Kohler A."/>
            <person name="Kuo A."/>
            <person name="Nagy L.G."/>
            <person name="Floudas D."/>
            <person name="Copeland A."/>
            <person name="Barry K.W."/>
            <person name="Cichocki N."/>
            <person name="Veneault-Fourrey C."/>
            <person name="LaButti K."/>
            <person name="Lindquist E.A."/>
            <person name="Lipzen A."/>
            <person name="Lundell T."/>
            <person name="Morin E."/>
            <person name="Murat C."/>
            <person name="Riley R."/>
            <person name="Ohm R."/>
            <person name="Sun H."/>
            <person name="Tunlid A."/>
            <person name="Henrissat B."/>
            <person name="Grigoriev I.V."/>
            <person name="Hibbett D.S."/>
            <person name="Martin F."/>
        </authorList>
    </citation>
    <scope>NUCLEOTIDE SEQUENCE [LARGE SCALE GENOMIC DNA]</scope>
    <source>
        <strain evidence="6">UH-Slu-Lm8-n1</strain>
    </source>
</reference>
<evidence type="ECO:0000313" key="6">
    <source>
        <dbReference type="Proteomes" id="UP000054485"/>
    </source>
</evidence>
<dbReference type="SMART" id="SM00311">
    <property type="entry name" value="PWI"/>
    <property type="match status" value="1"/>
</dbReference>
<evidence type="ECO:0000313" key="5">
    <source>
        <dbReference type="EMBL" id="KIK40857.1"/>
    </source>
</evidence>
<sequence>MQPIPNRLGLGLRPPLPSYGQGPSMSALAQQQQMLHQGFVPPQAQKLTSLFVGSISGGVTDSFLNRLLVACGPVKSFKRLITPANKPQGFGFAEFEDPDSALRCLALLQGVELPALEDGCANKKLLIKADEKTKLFLDAYSAQKMKTDADEIMSQQAKIKVDELVAEINQQSQEAANSGLLDKEKYVIPPHLHDLQEADLPETQRGLVISEIAQFRERAAKREREKLRDVRDAMPQLAPTPSGPKVREWGKPQTPQSPQGVPGKPAPRGKDAQGYNKPVGFVKAEDGAAAMGSDDRSMPGKSGKTDEELEKDRKEARRRDEEVSFRDRERRYEPRERTRIAALERSIARQTAIKEAEERDRVEMQARLDVWDDDESDELFYVDRARWRQTRSRRLTAEEATDAESRIYEERETENLRVESEKFLARQMEDMQALAEEQRKAGMLLDDGAPVKLSVSLNPPPVKAEPIPKDTKPTVFGQEEEEEEGIKKRKVPLVKLDFSATEGEKAKERLQMIKESVPHNKEALFKAKVRWDGVSDPMIDRKLEPLIRRQMVNYLGELEDDDLVMFVVEHLKDHKGPQKLIEGLEPVLEEEAQEFTISIWRQIIFESMAYGEGLHTERLMVS</sequence>
<evidence type="ECO:0000259" key="3">
    <source>
        <dbReference type="PROSITE" id="PS50102"/>
    </source>
</evidence>
<dbReference type="InParanoid" id="A0A0D0B311"/>
<dbReference type="HOGENOM" id="CLU_009938_1_1_1"/>
<dbReference type="PROSITE" id="PS50102">
    <property type="entry name" value="RRM"/>
    <property type="match status" value="1"/>
</dbReference>
<accession>A0A0D0B311</accession>
<dbReference type="InterPro" id="IPR035979">
    <property type="entry name" value="RBD_domain_sf"/>
</dbReference>
<reference evidence="5 6" key="1">
    <citation type="submission" date="2014-04" db="EMBL/GenBank/DDBJ databases">
        <authorList>
            <consortium name="DOE Joint Genome Institute"/>
            <person name="Kuo A."/>
            <person name="Ruytinx J."/>
            <person name="Rineau F."/>
            <person name="Colpaert J."/>
            <person name="Kohler A."/>
            <person name="Nagy L.G."/>
            <person name="Floudas D."/>
            <person name="Copeland A."/>
            <person name="Barry K.W."/>
            <person name="Cichocki N."/>
            <person name="Veneault-Fourrey C."/>
            <person name="LaButti K."/>
            <person name="Lindquist E.A."/>
            <person name="Lipzen A."/>
            <person name="Lundell T."/>
            <person name="Morin E."/>
            <person name="Murat C."/>
            <person name="Sun H."/>
            <person name="Tunlid A."/>
            <person name="Henrissat B."/>
            <person name="Grigoriev I.V."/>
            <person name="Hibbett D.S."/>
            <person name="Martin F."/>
            <person name="Nordberg H.P."/>
            <person name="Cantor M.N."/>
            <person name="Hua S.X."/>
        </authorList>
    </citation>
    <scope>NUCLEOTIDE SEQUENCE [LARGE SCALE GENOMIC DNA]</scope>
    <source>
        <strain evidence="5 6">UH-Slu-Lm8-n1</strain>
    </source>
</reference>
<feature type="domain" description="PWI" evidence="4">
    <location>
        <begin position="522"/>
        <end position="620"/>
    </location>
</feature>
<dbReference type="FunCoup" id="A0A0D0B311">
    <property type="interactions" value="676"/>
</dbReference>
<dbReference type="Pfam" id="PF01480">
    <property type="entry name" value="PWI"/>
    <property type="match status" value="1"/>
</dbReference>
<dbReference type="Pfam" id="PF00076">
    <property type="entry name" value="RRM_1"/>
    <property type="match status" value="1"/>
</dbReference>
<dbReference type="GO" id="GO:0005681">
    <property type="term" value="C:spliceosomal complex"/>
    <property type="evidence" value="ECO:0007669"/>
    <property type="project" value="TreeGrafter"/>
</dbReference>
<dbReference type="Gene3D" id="3.30.70.330">
    <property type="match status" value="1"/>
</dbReference>
<dbReference type="InterPro" id="IPR002483">
    <property type="entry name" value="PWI_dom"/>
</dbReference>
<protein>
    <recommendedName>
        <fullName evidence="7">PWI domain-containing protein</fullName>
    </recommendedName>
</protein>
<dbReference type="PROSITE" id="PS51025">
    <property type="entry name" value="PWI"/>
    <property type="match status" value="1"/>
</dbReference>
<dbReference type="AlphaFoldDB" id="A0A0D0B311"/>
<dbReference type="Gene3D" id="1.20.1390.10">
    <property type="entry name" value="PWI domain"/>
    <property type="match status" value="1"/>
</dbReference>
<dbReference type="SUPFAM" id="SSF54928">
    <property type="entry name" value="RNA-binding domain, RBD"/>
    <property type="match status" value="1"/>
</dbReference>
<dbReference type="STRING" id="930992.A0A0D0B311"/>
<dbReference type="SMART" id="SM00360">
    <property type="entry name" value="RRM"/>
    <property type="match status" value="1"/>
</dbReference>
<dbReference type="EMBL" id="KN835288">
    <property type="protein sequence ID" value="KIK40857.1"/>
    <property type="molecule type" value="Genomic_DNA"/>
</dbReference>
<dbReference type="GO" id="GO:0003729">
    <property type="term" value="F:mRNA binding"/>
    <property type="evidence" value="ECO:0007669"/>
    <property type="project" value="TreeGrafter"/>
</dbReference>
<dbReference type="InterPro" id="IPR012677">
    <property type="entry name" value="Nucleotide-bd_a/b_plait_sf"/>
</dbReference>
<dbReference type="CDD" id="cd12446">
    <property type="entry name" value="RRM_RBM25"/>
    <property type="match status" value="1"/>
</dbReference>
<feature type="region of interest" description="Disordered" evidence="2">
    <location>
        <begin position="223"/>
        <end position="334"/>
    </location>
</feature>
<evidence type="ECO:0000256" key="1">
    <source>
        <dbReference type="PROSITE-ProRule" id="PRU00176"/>
    </source>
</evidence>
<dbReference type="PANTHER" id="PTHR18806">
    <property type="entry name" value="RBM25 PROTEIN"/>
    <property type="match status" value="1"/>
</dbReference>